<dbReference type="NCBIfam" id="NF004044">
    <property type="entry name" value="PRK05561.1"/>
    <property type="match status" value="1"/>
</dbReference>
<dbReference type="HAMAP" id="MF_01897">
    <property type="entry name" value="GyrA"/>
    <property type="match status" value="1"/>
</dbReference>
<evidence type="ECO:0000256" key="4">
    <source>
        <dbReference type="ARBA" id="ARBA00022840"/>
    </source>
</evidence>
<dbReference type="InterPro" id="IPR050220">
    <property type="entry name" value="Type_II_DNA_Topoisomerases"/>
</dbReference>
<dbReference type="Gene3D" id="2.120.10.90">
    <property type="entry name" value="DNA gyrase/topoisomerase IV, subunit A, C-terminal"/>
    <property type="match status" value="1"/>
</dbReference>
<dbReference type="InterPro" id="IPR035516">
    <property type="entry name" value="Gyrase/topoIV_suA_C"/>
</dbReference>
<sequence>MKDIALEIKQVSIEEELKRSYLDYAMSVIIGRALPDVRDGLKPVHRRILFAMNILNNEWNKPYKKSARIVGDVIGKYHPHGDSAVYDAIVRMAQPFSLRYTLIDGQGNFGSIDGDSAAAMRYTEIRMSKIAHKMLSDLKKNTINFVLNYDGTEKIPEVLPTKIPNLLINGSSGIAVGMATNIPPHNLKEVINGCIAYLDNPDISLKKLMIYIPGPDFPTAGIIHGKIGIKEAYRTGKGKISIRSKYLIEVNQKNKKESLIIYELPYQVNKSKLIEKIAILVKEKKINGISNIRDESDKDGMRIVIEIKKDFITKVILNQLYTLTSLQTSFGINMVALSSSGQPKKMSLKKIINEFIKHRENIITRKCIFKLKKYTKRIHILKGFSIALNNIDKIIKIIKLSNNRKNAIKKLKKINWKTNYSLNIRDHLKDNYKNFNFSKKQARAILDIKLHKLTTLEQDKIYKENRHLNKKNLYLKNILSNSDELKNIIKTELIKIKNQFSDSRRTKIINKESEINMEDIIVKESVVVTLSYSGYVKYQPISDYNAQRRGGKGKSAAKTKEEDYIANLLVANSHDTILCFSSRGILYWMKVYQLPETSRHARGRPIINLLPLMQKERITAILPISKYKSSINIFMATALGFVKKTPLNQFQKPRNSGIIAINLRKNDELIGVSLTNGNNNILIFTSKGKVVQFSEKKIRKMGRTASGICGIKIINNDRLVSLLVPNKKDDILIVTENGYGKRTKINQFPIKSRATKGVISIRVTQKNGVVIGAIQVNQNNQIMMITNAGTLVRIRVSEIATLKRNTQGVILIRTTKKEKVVGLQKLSYNSLES</sequence>
<dbReference type="NCBIfam" id="TIGR01063">
    <property type="entry name" value="gyrA"/>
    <property type="match status" value="1"/>
</dbReference>
<dbReference type="CDD" id="cd00187">
    <property type="entry name" value="TOP4c"/>
    <property type="match status" value="1"/>
</dbReference>
<dbReference type="GO" id="GO:0006265">
    <property type="term" value="P:DNA topological change"/>
    <property type="evidence" value="ECO:0007669"/>
    <property type="project" value="UniProtKB-UniRule"/>
</dbReference>
<keyword evidence="5 9" id="KW-0799">Topoisomerase</keyword>
<keyword evidence="7 9" id="KW-0413">Isomerase</keyword>
<feature type="active site" description="O-(5'-phospho-DNA)-tyrosine intermediate" evidence="9 10">
    <location>
        <position position="122"/>
    </location>
</feature>
<dbReference type="EMBL" id="LR217739">
    <property type="protein sequence ID" value="VFP88099.1"/>
    <property type="molecule type" value="Genomic_DNA"/>
</dbReference>
<dbReference type="SMART" id="SM00434">
    <property type="entry name" value="TOP4c"/>
    <property type="match status" value="1"/>
</dbReference>
<dbReference type="InterPro" id="IPR005743">
    <property type="entry name" value="GyrA"/>
</dbReference>
<dbReference type="Pfam" id="PF03989">
    <property type="entry name" value="DNA_gyraseA_C"/>
    <property type="match status" value="6"/>
</dbReference>
<feature type="domain" description="Topo IIA-type catalytic" evidence="11">
    <location>
        <begin position="34"/>
        <end position="520"/>
    </location>
</feature>
<dbReference type="SUPFAM" id="SSF56719">
    <property type="entry name" value="Type II DNA topoisomerase"/>
    <property type="match status" value="1"/>
</dbReference>
<evidence type="ECO:0000256" key="3">
    <source>
        <dbReference type="ARBA" id="ARBA00022741"/>
    </source>
</evidence>
<name>A0A803FTK7_9GAMM</name>
<dbReference type="Proteomes" id="UP000294455">
    <property type="component" value="Chromosome"/>
</dbReference>
<dbReference type="Gene3D" id="1.10.268.10">
    <property type="entry name" value="Topoisomerase, domain 3"/>
    <property type="match status" value="1"/>
</dbReference>
<dbReference type="Gene3D" id="3.30.1360.40">
    <property type="match status" value="1"/>
</dbReference>
<reference evidence="12 13" key="1">
    <citation type="submission" date="2019-02" db="EMBL/GenBank/DDBJ databases">
        <authorList>
            <person name="Manzano-Marin A."/>
            <person name="Manzano-Marin A."/>
        </authorList>
    </citation>
    <scope>NUCLEOTIDE SEQUENCE [LARGE SCALE GENOMIC DNA]</scope>
    <source>
        <strain evidence="12 13">BuCipiceae</strain>
    </source>
</reference>
<evidence type="ECO:0000256" key="10">
    <source>
        <dbReference type="PROSITE-ProRule" id="PRU01384"/>
    </source>
</evidence>
<evidence type="ECO:0000256" key="9">
    <source>
        <dbReference type="HAMAP-Rule" id="MF_01897"/>
    </source>
</evidence>
<dbReference type="GO" id="GO:0003677">
    <property type="term" value="F:DNA binding"/>
    <property type="evidence" value="ECO:0007669"/>
    <property type="project" value="UniProtKB-UniRule"/>
</dbReference>
<evidence type="ECO:0000259" key="11">
    <source>
        <dbReference type="PROSITE" id="PS52040"/>
    </source>
</evidence>
<dbReference type="InterPro" id="IPR006691">
    <property type="entry name" value="GyrA/parC_rep"/>
</dbReference>
<keyword evidence="9" id="KW-0963">Cytoplasm</keyword>
<dbReference type="NCBIfam" id="NF004043">
    <property type="entry name" value="PRK05560.1"/>
    <property type="match status" value="1"/>
</dbReference>
<protein>
    <recommendedName>
        <fullName evidence="9">DNA gyrase subunit A</fullName>
        <ecNumber evidence="9">5.6.2.2</ecNumber>
    </recommendedName>
</protein>
<proteinExistence type="inferred from homology"/>
<dbReference type="SUPFAM" id="SSF101904">
    <property type="entry name" value="GyrA/ParC C-terminal domain-like"/>
    <property type="match status" value="1"/>
</dbReference>
<organism evidence="12 13">
    <name type="scientific">Buchnera aphidicola</name>
    <name type="common">Cinara piceae</name>
    <dbReference type="NCBI Taxonomy" id="1660043"/>
    <lineage>
        <taxon>Bacteria</taxon>
        <taxon>Pseudomonadati</taxon>
        <taxon>Pseudomonadota</taxon>
        <taxon>Gammaproteobacteria</taxon>
        <taxon>Enterobacterales</taxon>
        <taxon>Erwiniaceae</taxon>
        <taxon>Buchnera</taxon>
    </lineage>
</organism>
<dbReference type="InterPro" id="IPR013760">
    <property type="entry name" value="Topo_IIA-like_dom_sf"/>
</dbReference>
<dbReference type="Gene3D" id="3.90.199.10">
    <property type="entry name" value="Topoisomerase II, domain 5"/>
    <property type="match status" value="1"/>
</dbReference>
<dbReference type="FunFam" id="2.120.10.90:FF:000005">
    <property type="entry name" value="DNA topoisomerase 4 subunit A"/>
    <property type="match status" value="1"/>
</dbReference>
<comment type="catalytic activity">
    <reaction evidence="1 9 10">
        <text>ATP-dependent breakage, passage and rejoining of double-stranded DNA.</text>
        <dbReference type="EC" id="5.6.2.2"/>
    </reaction>
</comment>
<evidence type="ECO:0000256" key="1">
    <source>
        <dbReference type="ARBA" id="ARBA00000185"/>
    </source>
</evidence>
<dbReference type="PANTHER" id="PTHR43493:SF5">
    <property type="entry name" value="DNA GYRASE SUBUNIT A, CHLOROPLASTIC_MITOCHONDRIAL"/>
    <property type="match status" value="1"/>
</dbReference>
<dbReference type="Pfam" id="PF00521">
    <property type="entry name" value="DNA_topoisoIV"/>
    <property type="match status" value="1"/>
</dbReference>
<dbReference type="GO" id="GO:0005524">
    <property type="term" value="F:ATP binding"/>
    <property type="evidence" value="ECO:0007669"/>
    <property type="project" value="UniProtKB-UniRule"/>
</dbReference>
<dbReference type="FunFam" id="1.10.268.10:FF:000001">
    <property type="entry name" value="DNA gyrase subunit A"/>
    <property type="match status" value="1"/>
</dbReference>
<dbReference type="InterPro" id="IPR013758">
    <property type="entry name" value="Topo_IIA_A/C_ab"/>
</dbReference>
<comment type="subunit">
    <text evidence="9">Heterotetramer, composed of two GyrA and two GyrB chains. In the heterotetramer, GyrA contains the active site tyrosine that forms a transient covalent intermediate with DNA, while GyrB binds cofactors and catalyzes ATP hydrolysis.</text>
</comment>
<comment type="subcellular location">
    <subcellularLocation>
        <location evidence="9">Cytoplasm</location>
    </subcellularLocation>
</comment>
<evidence type="ECO:0000313" key="13">
    <source>
        <dbReference type="Proteomes" id="UP000294455"/>
    </source>
</evidence>
<evidence type="ECO:0000256" key="2">
    <source>
        <dbReference type="ARBA" id="ARBA00008263"/>
    </source>
</evidence>
<dbReference type="InterPro" id="IPR013757">
    <property type="entry name" value="Topo_IIA_A_a_sf"/>
</dbReference>
<evidence type="ECO:0000256" key="8">
    <source>
        <dbReference type="ARBA" id="ARBA00063644"/>
    </source>
</evidence>
<keyword evidence="4 9" id="KW-0067">ATP-binding</keyword>
<dbReference type="OrthoDB" id="9806486at2"/>
<dbReference type="PANTHER" id="PTHR43493">
    <property type="entry name" value="DNA GYRASE/TOPOISOMERASE SUBUNIT A"/>
    <property type="match status" value="1"/>
</dbReference>
<dbReference type="RefSeq" id="WP_154049192.1">
    <property type="nucleotide sequence ID" value="NZ_LR217739.1"/>
</dbReference>
<dbReference type="GO" id="GO:0034335">
    <property type="term" value="F:DNA negative supercoiling activity"/>
    <property type="evidence" value="ECO:0007669"/>
    <property type="project" value="UniProtKB-ARBA"/>
</dbReference>
<evidence type="ECO:0000256" key="6">
    <source>
        <dbReference type="ARBA" id="ARBA00023125"/>
    </source>
</evidence>
<dbReference type="EC" id="5.6.2.2" evidence="9"/>
<dbReference type="PROSITE" id="PS52040">
    <property type="entry name" value="TOPO_IIA"/>
    <property type="match status" value="1"/>
</dbReference>
<feature type="short sequence motif" description="GyrA-box" evidence="9">
    <location>
        <begin position="547"/>
        <end position="553"/>
    </location>
</feature>
<accession>A0A803FTK7</accession>
<dbReference type="FunFam" id="3.90.199.10:FF:000001">
    <property type="entry name" value="DNA gyrase subunit A"/>
    <property type="match status" value="1"/>
</dbReference>
<comment type="subunit">
    <text evidence="8">Heterotetramer composed of ParC and ParE.</text>
</comment>
<dbReference type="GO" id="GO:0006261">
    <property type="term" value="P:DNA-templated DNA replication"/>
    <property type="evidence" value="ECO:0007669"/>
    <property type="project" value="UniProtKB-UniRule"/>
</dbReference>
<comment type="miscellaneous">
    <text evidence="9">Few gyrases are as efficient as E.coli at forming negative supercoils. Not all organisms have 2 type II topoisomerases; in organisms with a single type II topoisomerase this enzyme also has to decatenate newly replicated chromosomes.</text>
</comment>
<dbReference type="FunFam" id="3.30.1360.40:FF:000002">
    <property type="entry name" value="DNA gyrase subunit A"/>
    <property type="match status" value="1"/>
</dbReference>
<evidence type="ECO:0000256" key="5">
    <source>
        <dbReference type="ARBA" id="ARBA00023029"/>
    </source>
</evidence>
<dbReference type="GO" id="GO:0005737">
    <property type="term" value="C:cytoplasm"/>
    <property type="evidence" value="ECO:0007669"/>
    <property type="project" value="UniProtKB-SubCell"/>
</dbReference>
<dbReference type="GO" id="GO:0009330">
    <property type="term" value="C:DNA topoisomerase type II (double strand cut, ATP-hydrolyzing) complex"/>
    <property type="evidence" value="ECO:0007669"/>
    <property type="project" value="TreeGrafter"/>
</dbReference>
<keyword evidence="3 9" id="KW-0547">Nucleotide-binding</keyword>
<evidence type="ECO:0000313" key="12">
    <source>
        <dbReference type="EMBL" id="VFP88099.1"/>
    </source>
</evidence>
<keyword evidence="6 9" id="KW-0238">DNA-binding</keyword>
<dbReference type="GO" id="GO:0005694">
    <property type="term" value="C:chromosome"/>
    <property type="evidence" value="ECO:0007669"/>
    <property type="project" value="InterPro"/>
</dbReference>
<dbReference type="InterPro" id="IPR002205">
    <property type="entry name" value="Topo_IIA_dom_A"/>
</dbReference>
<comment type="similarity">
    <text evidence="2 9">Belongs to the type II topoisomerase GyrA/ParC subunit family.</text>
</comment>
<gene>
    <name evidence="9 12" type="primary">gyrA</name>
    <name evidence="12" type="ORF">BUCIPICE3303_122</name>
</gene>
<dbReference type="AlphaFoldDB" id="A0A803FTK7"/>
<comment type="function">
    <text evidence="9">A type II topoisomerase that negatively supercoils closed circular double-stranded (ds) DNA in an ATP-dependent manner to modulate DNA topology and maintain chromosomes in an underwound state. Negative supercoiling favors strand separation, and DNA replication, transcription, recombination and repair, all of which involve strand separation. Also able to catalyze the interconversion of other topological isomers of dsDNA rings, including catenanes and knotted rings. Type II topoisomerases break and join 2 DNA strands simultaneously in an ATP-dependent manner.</text>
</comment>
<evidence type="ECO:0000256" key="7">
    <source>
        <dbReference type="ARBA" id="ARBA00023235"/>
    </source>
</evidence>